<dbReference type="Pfam" id="PF01263">
    <property type="entry name" value="Aldose_epim"/>
    <property type="match status" value="1"/>
</dbReference>
<dbReference type="CDD" id="cd09024">
    <property type="entry name" value="Aldose_epim_lacX"/>
    <property type="match status" value="1"/>
</dbReference>
<dbReference type="SUPFAM" id="SSF74650">
    <property type="entry name" value="Galactose mutarotase-like"/>
    <property type="match status" value="1"/>
</dbReference>
<dbReference type="Gene3D" id="2.70.98.10">
    <property type="match status" value="1"/>
</dbReference>
<dbReference type="EMBL" id="CP097121">
    <property type="protein sequence ID" value="USS91073.1"/>
    <property type="molecule type" value="Genomic_DNA"/>
</dbReference>
<reference evidence="1" key="1">
    <citation type="submission" date="2022-05" db="EMBL/GenBank/DDBJ databases">
        <authorList>
            <person name="Oliphant S.A."/>
            <person name="Watson-Haigh N.S."/>
            <person name="Sumby K.M."/>
            <person name="Gardner J.M."/>
            <person name="Jiranek V."/>
        </authorList>
    </citation>
    <scope>NUCLEOTIDE SEQUENCE</scope>
    <source>
        <strain evidence="1">KI4_A6</strain>
    </source>
</reference>
<dbReference type="RefSeq" id="WP_252795560.1">
    <property type="nucleotide sequence ID" value="NZ_CP097121.1"/>
</dbReference>
<name>A0ABY5BYQ9_9LACO</name>
<dbReference type="InterPro" id="IPR011013">
    <property type="entry name" value="Gal_mutarotase_sf_dom"/>
</dbReference>
<protein>
    <submittedName>
        <fullName evidence="1">Aldose 1-epimerase family protein</fullName>
    </submittedName>
</protein>
<dbReference type="InterPro" id="IPR014718">
    <property type="entry name" value="GH-type_carb-bd"/>
</dbReference>
<organism evidence="1 2">
    <name type="scientific">Fructilactobacillus carniphilus</name>
    <dbReference type="NCBI Taxonomy" id="2940297"/>
    <lineage>
        <taxon>Bacteria</taxon>
        <taxon>Bacillati</taxon>
        <taxon>Bacillota</taxon>
        <taxon>Bacilli</taxon>
        <taxon>Lactobacillales</taxon>
        <taxon>Lactobacillaceae</taxon>
        <taxon>Fructilactobacillus</taxon>
    </lineage>
</organism>
<evidence type="ECO:0000313" key="2">
    <source>
        <dbReference type="Proteomes" id="UP001056164"/>
    </source>
</evidence>
<gene>
    <name evidence="1" type="ORF">M3M37_02355</name>
</gene>
<dbReference type="Proteomes" id="UP001056164">
    <property type="component" value="Chromosome"/>
</dbReference>
<keyword evidence="2" id="KW-1185">Reference proteome</keyword>
<dbReference type="InterPro" id="IPR008183">
    <property type="entry name" value="Aldose_1/G6P_1-epimerase"/>
</dbReference>
<evidence type="ECO:0000313" key="1">
    <source>
        <dbReference type="EMBL" id="USS91073.1"/>
    </source>
</evidence>
<proteinExistence type="predicted"/>
<sequence>MTVELRNDQLTIKIDELGAELTSVVRAGHEYIWNADPAHWKRHAPILFPIVGKLKNNQYQYQGQTYRMFQHGFARDQQFQVISKTADQAVFLLEPNDETKEMYPFDFELVVSYTLRHAHVEVQMTVLNASESDELLYAIGAHPGFRVPLEKDVTPATLTVTPATAYQRIKLGTDGLTKTEQTTDLFQQPVSLQHSLFQDDAQILNVKMNPKTEVTIAATDHKWGVTLTGIHNDYLGIWSTYPPVSNFVCLEPWWGVADSETVSGNLADKPDIRKLRPGAKKTFEFQLKFF</sequence>
<dbReference type="InterPro" id="IPR037481">
    <property type="entry name" value="LacX"/>
</dbReference>
<accession>A0ABY5BYQ9</accession>